<dbReference type="EMBL" id="CP086355">
    <property type="protein sequence ID" value="UNI16755.1"/>
    <property type="molecule type" value="Genomic_DNA"/>
</dbReference>
<dbReference type="AlphaFoldDB" id="A0A9Q8QBV9"/>
<protein>
    <submittedName>
        <fullName evidence="2">Uncharacterized protein</fullName>
    </submittedName>
</protein>
<gene>
    <name evidence="2" type="ORF">JDV02_003163</name>
</gene>
<feature type="chain" id="PRO_5040461215" evidence="1">
    <location>
        <begin position="20"/>
        <end position="76"/>
    </location>
</feature>
<sequence length="76" mass="8090">MKNSAAALLLLALAAAVSATCNKEPVLNTIGTCSKETNLCTLSKNGKQWTKSCEPKCSRTDSDCIDNMSDKTAYCL</sequence>
<dbReference type="RefSeq" id="XP_047840236.1">
    <property type="nucleotide sequence ID" value="XM_047984262.1"/>
</dbReference>
<evidence type="ECO:0000313" key="2">
    <source>
        <dbReference type="EMBL" id="UNI16755.1"/>
    </source>
</evidence>
<proteinExistence type="predicted"/>
<name>A0A9Q8QBV9_9HYPO</name>
<accession>A0A9Q8QBV9</accession>
<keyword evidence="1" id="KW-0732">Signal</keyword>
<feature type="signal peptide" evidence="1">
    <location>
        <begin position="1"/>
        <end position="19"/>
    </location>
</feature>
<keyword evidence="3" id="KW-1185">Reference proteome</keyword>
<evidence type="ECO:0000313" key="3">
    <source>
        <dbReference type="Proteomes" id="UP000829364"/>
    </source>
</evidence>
<organism evidence="2 3">
    <name type="scientific">Purpureocillium takamizusanense</name>
    <dbReference type="NCBI Taxonomy" id="2060973"/>
    <lineage>
        <taxon>Eukaryota</taxon>
        <taxon>Fungi</taxon>
        <taxon>Dikarya</taxon>
        <taxon>Ascomycota</taxon>
        <taxon>Pezizomycotina</taxon>
        <taxon>Sordariomycetes</taxon>
        <taxon>Hypocreomycetidae</taxon>
        <taxon>Hypocreales</taxon>
        <taxon>Ophiocordycipitaceae</taxon>
        <taxon>Purpureocillium</taxon>
    </lineage>
</organism>
<dbReference type="Proteomes" id="UP000829364">
    <property type="component" value="Chromosome 2"/>
</dbReference>
<reference evidence="2" key="1">
    <citation type="submission" date="2021-11" db="EMBL/GenBank/DDBJ databases">
        <title>Purpureocillium_takamizusanense_genome.</title>
        <authorList>
            <person name="Nguyen N.-H."/>
        </authorList>
    </citation>
    <scope>NUCLEOTIDE SEQUENCE</scope>
    <source>
        <strain evidence="2">PT3</strain>
    </source>
</reference>
<dbReference type="GeneID" id="72065123"/>
<dbReference type="KEGG" id="ptkz:JDV02_003163"/>
<evidence type="ECO:0000256" key="1">
    <source>
        <dbReference type="SAM" id="SignalP"/>
    </source>
</evidence>